<feature type="transmembrane region" description="Helical" evidence="1">
    <location>
        <begin position="32"/>
        <end position="49"/>
    </location>
</feature>
<keyword evidence="1" id="KW-1133">Transmembrane helix</keyword>
<reference evidence="3" key="1">
    <citation type="submission" date="2017-05" db="EMBL/GenBank/DDBJ databases">
        <title>The Genome Sequence of EEnterococcus faecalis 9F2_4866.</title>
        <authorList>
            <consortium name="The Broad Institute Genomics Platform"/>
            <consortium name="The Broad Institute Genomic Center for Infectious Diseases"/>
            <person name="Earl A."/>
            <person name="Manson A."/>
            <person name="Schwartman J."/>
            <person name="Gilmore M."/>
            <person name="Abouelleil A."/>
            <person name="Cao P."/>
            <person name="Chapman S."/>
            <person name="Cusick C."/>
            <person name="Shea T."/>
            <person name="Young S."/>
            <person name="Neafsey D."/>
            <person name="Nusbaum C."/>
            <person name="Birren B."/>
        </authorList>
    </citation>
    <scope>NUCLEOTIDE SEQUENCE [LARGE SCALE GENOMIC DNA]</scope>
    <source>
        <strain evidence="3">7F3_DIV0205</strain>
    </source>
</reference>
<evidence type="ECO:0000256" key="1">
    <source>
        <dbReference type="SAM" id="Phobius"/>
    </source>
</evidence>
<accession>A0AAQ3WA24</accession>
<sequence length="84" mass="9778">MKKNLIKIGLPISTLIFLGIFIQLIQPRLGTFFINCVVGLAFIVFGWQLNIKTNWFARIILLLGVLWLVYLFLYYVTGFNNPHF</sequence>
<dbReference type="EMBL" id="CP147244">
    <property type="protein sequence ID" value="WYK01424.1"/>
    <property type="molecule type" value="Genomic_DNA"/>
</dbReference>
<evidence type="ECO:0000313" key="3">
    <source>
        <dbReference type="Proteomes" id="UP000194948"/>
    </source>
</evidence>
<name>A0AAQ3WA24_9ENTE</name>
<feature type="transmembrane region" description="Helical" evidence="1">
    <location>
        <begin position="6"/>
        <end position="25"/>
    </location>
</feature>
<dbReference type="Proteomes" id="UP000194948">
    <property type="component" value="Chromosome"/>
</dbReference>
<feature type="transmembrane region" description="Helical" evidence="1">
    <location>
        <begin position="55"/>
        <end position="76"/>
    </location>
</feature>
<evidence type="ECO:0000313" key="2">
    <source>
        <dbReference type="EMBL" id="WYK01424.1"/>
    </source>
</evidence>
<dbReference type="AlphaFoldDB" id="A0AAQ3WA24"/>
<reference evidence="2 3" key="2">
    <citation type="submission" date="2024-03" db="EMBL/GenBank/DDBJ databases">
        <title>The Genome Sequence of Enterococcus sp. DIV0205d.</title>
        <authorList>
            <consortium name="The Broad Institute Genomics Platform"/>
            <consortium name="The Broad Institute Microbial Omics Core"/>
            <consortium name="The Broad Institute Genomic Center for Infectious Diseases"/>
            <person name="Earl A."/>
            <person name="Manson A."/>
            <person name="Gilmore M."/>
            <person name="Schwartman J."/>
            <person name="Shea T."/>
            <person name="Abouelleil A."/>
            <person name="Cao P."/>
            <person name="Chapman S."/>
            <person name="Cusick C."/>
            <person name="Young S."/>
            <person name="Neafsey D."/>
            <person name="Nusbaum C."/>
            <person name="Birren B."/>
        </authorList>
    </citation>
    <scope>NUCLEOTIDE SEQUENCE [LARGE SCALE GENOMIC DNA]</scope>
    <source>
        <strain evidence="2 3">7F3_DIV0205</strain>
    </source>
</reference>
<proteinExistence type="predicted"/>
<keyword evidence="1" id="KW-0472">Membrane</keyword>
<keyword evidence="1" id="KW-0812">Transmembrane</keyword>
<organism evidence="2 3">
    <name type="scientific">Candidatus Enterococcus palustris</name>
    <dbReference type="NCBI Taxonomy" id="1834189"/>
    <lineage>
        <taxon>Bacteria</taxon>
        <taxon>Bacillati</taxon>
        <taxon>Bacillota</taxon>
        <taxon>Bacilli</taxon>
        <taxon>Lactobacillales</taxon>
        <taxon>Enterococcaceae</taxon>
        <taxon>Enterococcus</taxon>
    </lineage>
</organism>
<keyword evidence="3" id="KW-1185">Reference proteome</keyword>
<gene>
    <name evidence="2" type="ORF">A5821_002561</name>
</gene>
<protein>
    <submittedName>
        <fullName evidence="2">Uncharacterized protein</fullName>
    </submittedName>
</protein>